<evidence type="ECO:0000313" key="1">
    <source>
        <dbReference type="EMBL" id="PIC13662.1"/>
    </source>
</evidence>
<dbReference type="AlphaFoldDB" id="A0A2G5SFC2"/>
<evidence type="ECO:0000313" key="2">
    <source>
        <dbReference type="Proteomes" id="UP000230233"/>
    </source>
</evidence>
<proteinExistence type="predicted"/>
<comment type="caution">
    <text evidence="1">The sequence shown here is derived from an EMBL/GenBank/DDBJ whole genome shotgun (WGS) entry which is preliminary data.</text>
</comment>
<dbReference type="Proteomes" id="UP000230233">
    <property type="component" value="Unassembled WGS sequence"/>
</dbReference>
<organism evidence="1 2">
    <name type="scientific">Caenorhabditis nigoni</name>
    <dbReference type="NCBI Taxonomy" id="1611254"/>
    <lineage>
        <taxon>Eukaryota</taxon>
        <taxon>Metazoa</taxon>
        <taxon>Ecdysozoa</taxon>
        <taxon>Nematoda</taxon>
        <taxon>Chromadorea</taxon>
        <taxon>Rhabditida</taxon>
        <taxon>Rhabditina</taxon>
        <taxon>Rhabditomorpha</taxon>
        <taxon>Rhabditoidea</taxon>
        <taxon>Rhabditidae</taxon>
        <taxon>Peloderinae</taxon>
        <taxon>Caenorhabditis</taxon>
    </lineage>
</organism>
<keyword evidence="2" id="KW-1185">Reference proteome</keyword>
<sequence>MDSQSEQRSPDVVEKTPMIVLIMQLLITVGAEHVHMQIWKKREHIDWPSDEEKTLPELDALYRVEGSGCNVEVWNTTKNQGTKTFANESVEKVFSRDFGIIRNNAEEIEILKIVLNTTHHLADKFVRNFRHIMYAVKVECIFLIVPNVANLVYMLLESVSPLELNRIIIHNRSDKILKLEPKTFLLQSWRNADALEMRKVDFQKPEHLAGFKNLIFNQKTVNGEKIVSLMNNVGKFDAIENISIKAKPILGPIISKILDYPHGFEKASKVWYIKSKNVGEFKVAVAPHHVEITNVLRSPNDDLLM</sequence>
<name>A0A2G5SFC2_9PELO</name>
<protein>
    <submittedName>
        <fullName evidence="1">Uncharacterized protein</fullName>
    </submittedName>
</protein>
<reference evidence="2" key="1">
    <citation type="submission" date="2017-10" db="EMBL/GenBank/DDBJ databases">
        <title>Rapid genome shrinkage in a self-fertile nematode reveals novel sperm competition proteins.</title>
        <authorList>
            <person name="Yin D."/>
            <person name="Schwarz E.M."/>
            <person name="Thomas C.G."/>
            <person name="Felde R.L."/>
            <person name="Korf I.F."/>
            <person name="Cutter A.D."/>
            <person name="Schartner C.M."/>
            <person name="Ralston E.J."/>
            <person name="Meyer B.J."/>
            <person name="Haag E.S."/>
        </authorList>
    </citation>
    <scope>NUCLEOTIDE SEQUENCE [LARGE SCALE GENOMIC DNA]</scope>
    <source>
        <strain evidence="2">JU1422</strain>
    </source>
</reference>
<gene>
    <name evidence="1" type="ORF">B9Z55_027536</name>
</gene>
<accession>A0A2G5SFC2</accession>
<dbReference type="EMBL" id="PDUG01000011">
    <property type="protein sequence ID" value="PIC13662.1"/>
    <property type="molecule type" value="Genomic_DNA"/>
</dbReference>